<dbReference type="AlphaFoldDB" id="A0A369IYX7"/>
<feature type="region of interest" description="Disordered" evidence="1">
    <location>
        <begin position="120"/>
        <end position="147"/>
    </location>
</feature>
<name>A0A369IYX7_HYPMA</name>
<gene>
    <name evidence="2" type="ORF">Hypma_016146</name>
</gene>
<protein>
    <submittedName>
        <fullName evidence="2">Uncharacterized protein</fullName>
    </submittedName>
</protein>
<evidence type="ECO:0000313" key="2">
    <source>
        <dbReference type="EMBL" id="RDB14928.1"/>
    </source>
</evidence>
<dbReference type="InParanoid" id="A0A369IYX7"/>
<proteinExistence type="predicted"/>
<comment type="caution">
    <text evidence="2">The sequence shown here is derived from an EMBL/GenBank/DDBJ whole genome shotgun (WGS) entry which is preliminary data.</text>
</comment>
<organism evidence="2 3">
    <name type="scientific">Hypsizygus marmoreus</name>
    <name type="common">White beech mushroom</name>
    <name type="synonym">Agaricus marmoreus</name>
    <dbReference type="NCBI Taxonomy" id="39966"/>
    <lineage>
        <taxon>Eukaryota</taxon>
        <taxon>Fungi</taxon>
        <taxon>Dikarya</taxon>
        <taxon>Basidiomycota</taxon>
        <taxon>Agaricomycotina</taxon>
        <taxon>Agaricomycetes</taxon>
        <taxon>Agaricomycetidae</taxon>
        <taxon>Agaricales</taxon>
        <taxon>Tricholomatineae</taxon>
        <taxon>Lyophyllaceae</taxon>
        <taxon>Hypsizygus</taxon>
    </lineage>
</organism>
<dbReference type="CDD" id="cd06081">
    <property type="entry name" value="KOW_Spt5_1"/>
    <property type="match status" value="1"/>
</dbReference>
<dbReference type="InterPro" id="IPR041973">
    <property type="entry name" value="KOW_Spt5_1"/>
</dbReference>
<evidence type="ECO:0000256" key="1">
    <source>
        <dbReference type="SAM" id="MobiDB-lite"/>
    </source>
</evidence>
<dbReference type="Proteomes" id="UP000076154">
    <property type="component" value="Unassembled WGS sequence"/>
</dbReference>
<sequence>MQKTTLSGTAFDCEQSFLETQFKVLSTLKPLKNGGGEGFARNSWCCTTREQGTLLIENVDLHDRPLLLELEQRTYKHTLSENHWARVKRGRYKHDLCLIRRVDSHSFRCDVTLVPRLPLSKKRKRKSPPRSACSTSKKSVVYMERRL</sequence>
<dbReference type="EMBL" id="LUEZ02000095">
    <property type="protein sequence ID" value="RDB14928.1"/>
    <property type="molecule type" value="Genomic_DNA"/>
</dbReference>
<reference evidence="2" key="1">
    <citation type="submission" date="2018-04" db="EMBL/GenBank/DDBJ databases">
        <title>Whole genome sequencing of Hypsizygus marmoreus.</title>
        <authorList>
            <person name="Choi I.-G."/>
            <person name="Min B."/>
            <person name="Kim J.-G."/>
            <person name="Kim S."/>
            <person name="Oh Y.-L."/>
            <person name="Kong W.-S."/>
            <person name="Park H."/>
            <person name="Jeong J."/>
            <person name="Song E.-S."/>
        </authorList>
    </citation>
    <scope>NUCLEOTIDE SEQUENCE [LARGE SCALE GENOMIC DNA]</scope>
    <source>
        <strain evidence="2">51987-8</strain>
    </source>
</reference>
<accession>A0A369IYX7</accession>
<keyword evidence="3" id="KW-1185">Reference proteome</keyword>
<dbReference type="OrthoDB" id="3061462at2759"/>
<evidence type="ECO:0000313" key="3">
    <source>
        <dbReference type="Proteomes" id="UP000076154"/>
    </source>
</evidence>